<sequence>MSSAPYANVGRLDGNRPVERLAVELFESVAENPHMLTSYPAAVSAHGSWTTNDDELKG</sequence>
<protein>
    <submittedName>
        <fullName evidence="1">Uncharacterized protein</fullName>
    </submittedName>
</protein>
<keyword evidence="2" id="KW-1185">Reference proteome</keyword>
<accession>A0ABP2K6C5</accession>
<dbReference type="EMBL" id="ADZU01000034">
    <property type="protein sequence ID" value="EFS91602.1"/>
    <property type="molecule type" value="Genomic_DNA"/>
</dbReference>
<organism evidence="1 2">
    <name type="scientific">Cutibacterium modestum HL044PA1</name>
    <dbReference type="NCBI Taxonomy" id="765109"/>
    <lineage>
        <taxon>Bacteria</taxon>
        <taxon>Bacillati</taxon>
        <taxon>Actinomycetota</taxon>
        <taxon>Actinomycetes</taxon>
        <taxon>Propionibacteriales</taxon>
        <taxon>Propionibacteriaceae</taxon>
        <taxon>Cutibacterium</taxon>
        <taxon>Cutibacterium modestum</taxon>
    </lineage>
</organism>
<gene>
    <name evidence="1" type="ORF">HMPREF9607_02109</name>
</gene>
<evidence type="ECO:0000313" key="1">
    <source>
        <dbReference type="EMBL" id="EFS91602.1"/>
    </source>
</evidence>
<name>A0ABP2K6C5_9ACTN</name>
<comment type="caution">
    <text evidence="1">The sequence shown here is derived from an EMBL/GenBank/DDBJ whole genome shotgun (WGS) entry which is preliminary data.</text>
</comment>
<dbReference type="Proteomes" id="UP000003179">
    <property type="component" value="Unassembled WGS sequence"/>
</dbReference>
<reference evidence="1" key="1">
    <citation type="submission" date="2010-08" db="EMBL/GenBank/DDBJ databases">
        <authorList>
            <person name="Weinstock G."/>
            <person name="Sodergren E."/>
            <person name="Clifton S."/>
            <person name="Fulton L."/>
            <person name="Fulton B."/>
            <person name="Courtney L."/>
            <person name="Fronick C."/>
            <person name="Harrison M."/>
            <person name="Strong C."/>
            <person name="Farmer C."/>
            <person name="Delahaunty K."/>
            <person name="Markovic C."/>
            <person name="Hall O."/>
            <person name="Minx P."/>
            <person name="Tomlinson C."/>
            <person name="Mitreva M."/>
            <person name="Hou S."/>
            <person name="Chen J."/>
            <person name="Wollam A."/>
            <person name="Pepin K.H."/>
            <person name="Johnson M."/>
            <person name="Bhonagiri V."/>
            <person name="Zhang X."/>
            <person name="Suruliraj S."/>
            <person name="Warren W."/>
            <person name="Chinwalla A."/>
            <person name="Mardis E.R."/>
            <person name="Wilson R.K."/>
        </authorList>
    </citation>
    <scope>NUCLEOTIDE SEQUENCE [LARGE SCALE GENOMIC DNA]</scope>
    <source>
        <strain evidence="1">HL044PA1</strain>
    </source>
</reference>
<evidence type="ECO:0000313" key="2">
    <source>
        <dbReference type="Proteomes" id="UP000003179"/>
    </source>
</evidence>
<proteinExistence type="predicted"/>